<evidence type="ECO:0000313" key="7">
    <source>
        <dbReference type="Proteomes" id="UP000828390"/>
    </source>
</evidence>
<dbReference type="CDD" id="cd06559">
    <property type="entry name" value="Endonuclease_V"/>
    <property type="match status" value="1"/>
</dbReference>
<comment type="caution">
    <text evidence="6">The sequence shown here is derived from an EMBL/GenBank/DDBJ whole genome shotgun (WGS) entry which is preliminary data.</text>
</comment>
<evidence type="ECO:0000256" key="3">
    <source>
        <dbReference type="ARBA" id="ARBA00022722"/>
    </source>
</evidence>
<evidence type="ECO:0000256" key="1">
    <source>
        <dbReference type="ARBA" id="ARBA00004496"/>
    </source>
</evidence>
<name>A0A9D3Z0G7_DREPO</name>
<sequence>MAIYLYRLLRDLFYKFVIHPLGLIARPVSRAEQLLSEDIRLKWEREQTLLKEQMVLKDTEEIKCMLQVGQLQEDTCMSSNMQYYIAGVDISFVKGDDVTACAALVVLTFPKLEVVYSDCKMIELTKPYIPGFLGFREVPFLLELFNDLQQRRPELMPHLVMVDGNGILHPREFGSACHLGVCLGLPCIGVAKKLFHVDGLEKNVEHHEKIASLEKGGDTFPLVGSSGRVLGMALRSCSSSKNPIYVSPGHLNQLEWLILIPESTSESGNKQMMDKARKILKTYTRMQHEESIR</sequence>
<keyword evidence="5" id="KW-0378">Hydrolase</keyword>
<dbReference type="InterPro" id="IPR007581">
    <property type="entry name" value="Endonuclease-V"/>
</dbReference>
<dbReference type="Pfam" id="PF04493">
    <property type="entry name" value="Endonuclease_5"/>
    <property type="match status" value="1"/>
</dbReference>
<dbReference type="GO" id="GO:0006281">
    <property type="term" value="P:DNA repair"/>
    <property type="evidence" value="ECO:0007669"/>
    <property type="project" value="InterPro"/>
</dbReference>
<comment type="subcellular location">
    <subcellularLocation>
        <location evidence="1">Cytoplasm</location>
    </subcellularLocation>
</comment>
<proteinExistence type="predicted"/>
<gene>
    <name evidence="6" type="ORF">DPMN_067861</name>
</gene>
<keyword evidence="4" id="KW-0255">Endonuclease</keyword>
<dbReference type="GO" id="GO:0003727">
    <property type="term" value="F:single-stranded RNA binding"/>
    <property type="evidence" value="ECO:0007669"/>
    <property type="project" value="TreeGrafter"/>
</dbReference>
<dbReference type="GO" id="GO:0016891">
    <property type="term" value="F:RNA endonuclease activity producing 5'-phosphomonoesters, hydrolytic mechanism"/>
    <property type="evidence" value="ECO:0007669"/>
    <property type="project" value="TreeGrafter"/>
</dbReference>
<accession>A0A9D3Z0G7</accession>
<dbReference type="EMBL" id="JAIWYP010000014">
    <property type="protein sequence ID" value="KAH3708411.1"/>
    <property type="molecule type" value="Genomic_DNA"/>
</dbReference>
<dbReference type="PANTHER" id="PTHR28511:SF1">
    <property type="entry name" value="ENDONUCLEASE V"/>
    <property type="match status" value="1"/>
</dbReference>
<dbReference type="AlphaFoldDB" id="A0A9D3Z0G7"/>
<evidence type="ECO:0000256" key="5">
    <source>
        <dbReference type="ARBA" id="ARBA00022801"/>
    </source>
</evidence>
<dbReference type="GO" id="GO:0005737">
    <property type="term" value="C:cytoplasm"/>
    <property type="evidence" value="ECO:0007669"/>
    <property type="project" value="UniProtKB-SubCell"/>
</dbReference>
<evidence type="ECO:0000256" key="4">
    <source>
        <dbReference type="ARBA" id="ARBA00022759"/>
    </source>
</evidence>
<keyword evidence="3" id="KW-0540">Nuclease</keyword>
<reference evidence="6" key="1">
    <citation type="journal article" date="2019" name="bioRxiv">
        <title>The Genome of the Zebra Mussel, Dreissena polymorpha: A Resource for Invasive Species Research.</title>
        <authorList>
            <person name="McCartney M.A."/>
            <person name="Auch B."/>
            <person name="Kono T."/>
            <person name="Mallez S."/>
            <person name="Zhang Y."/>
            <person name="Obille A."/>
            <person name="Becker A."/>
            <person name="Abrahante J.E."/>
            <person name="Garbe J."/>
            <person name="Badalamenti J.P."/>
            <person name="Herman A."/>
            <person name="Mangelson H."/>
            <person name="Liachko I."/>
            <person name="Sullivan S."/>
            <person name="Sone E.D."/>
            <person name="Koren S."/>
            <person name="Silverstein K.A.T."/>
            <person name="Beckman K.B."/>
            <person name="Gohl D.M."/>
        </authorList>
    </citation>
    <scope>NUCLEOTIDE SEQUENCE</scope>
    <source>
        <strain evidence="6">Duluth1</strain>
        <tissue evidence="6">Whole animal</tissue>
    </source>
</reference>
<evidence type="ECO:0000256" key="2">
    <source>
        <dbReference type="ARBA" id="ARBA00022490"/>
    </source>
</evidence>
<organism evidence="6 7">
    <name type="scientific">Dreissena polymorpha</name>
    <name type="common">Zebra mussel</name>
    <name type="synonym">Mytilus polymorpha</name>
    <dbReference type="NCBI Taxonomy" id="45954"/>
    <lineage>
        <taxon>Eukaryota</taxon>
        <taxon>Metazoa</taxon>
        <taxon>Spiralia</taxon>
        <taxon>Lophotrochozoa</taxon>
        <taxon>Mollusca</taxon>
        <taxon>Bivalvia</taxon>
        <taxon>Autobranchia</taxon>
        <taxon>Heteroconchia</taxon>
        <taxon>Euheterodonta</taxon>
        <taxon>Imparidentia</taxon>
        <taxon>Neoheterodontei</taxon>
        <taxon>Myida</taxon>
        <taxon>Dreissenoidea</taxon>
        <taxon>Dreissenidae</taxon>
        <taxon>Dreissena</taxon>
    </lineage>
</organism>
<evidence type="ECO:0000313" key="6">
    <source>
        <dbReference type="EMBL" id="KAH3708411.1"/>
    </source>
</evidence>
<reference evidence="6" key="2">
    <citation type="submission" date="2020-11" db="EMBL/GenBank/DDBJ databases">
        <authorList>
            <person name="McCartney M.A."/>
            <person name="Auch B."/>
            <person name="Kono T."/>
            <person name="Mallez S."/>
            <person name="Becker A."/>
            <person name="Gohl D.M."/>
            <person name="Silverstein K.A.T."/>
            <person name="Koren S."/>
            <person name="Bechman K.B."/>
            <person name="Herman A."/>
            <person name="Abrahante J.E."/>
            <person name="Garbe J."/>
        </authorList>
    </citation>
    <scope>NUCLEOTIDE SEQUENCE</scope>
    <source>
        <strain evidence="6">Duluth1</strain>
        <tissue evidence="6">Whole animal</tissue>
    </source>
</reference>
<dbReference type="Gene3D" id="3.30.2170.10">
    <property type="entry name" value="archaeoglobus fulgidus dsm 4304 superfamily"/>
    <property type="match status" value="1"/>
</dbReference>
<dbReference type="Proteomes" id="UP000828390">
    <property type="component" value="Unassembled WGS sequence"/>
</dbReference>
<keyword evidence="2" id="KW-0963">Cytoplasm</keyword>
<protein>
    <recommendedName>
        <fullName evidence="8">Endonuclease V</fullName>
    </recommendedName>
</protein>
<keyword evidence="7" id="KW-1185">Reference proteome</keyword>
<dbReference type="GO" id="GO:0005730">
    <property type="term" value="C:nucleolus"/>
    <property type="evidence" value="ECO:0007669"/>
    <property type="project" value="TreeGrafter"/>
</dbReference>
<dbReference type="PANTHER" id="PTHR28511">
    <property type="entry name" value="ENDONUCLEASE V"/>
    <property type="match status" value="1"/>
</dbReference>
<evidence type="ECO:0008006" key="8">
    <source>
        <dbReference type="Google" id="ProtNLM"/>
    </source>
</evidence>